<dbReference type="Proteomes" id="UP001220962">
    <property type="component" value="Chromosome"/>
</dbReference>
<dbReference type="InterPro" id="IPR051397">
    <property type="entry name" value="Zn-ADH-like_protein"/>
</dbReference>
<sequence length="340" mass="36215">MNSIDNETRFKAYVVRKDEEGFRVGIEERTLPELPNEAVTIQVEYSSVNYKDGLASTENGKVVRSYPIIPGIDLAGTVVSSADDRFKQGDEVLATGYGLGVQQDGGYSPYAKLPADWLIPLPDGLTTKEAMSIGTAGFTAAMSVEALLQAGVTREMGPILVAGASGGVGSMAISILSRLGFHVIASTGKKEAEEQLLRQLGATEVITREDAYQNSKGPMSAERFAGVVDPVGGSALNAVLASVKYGGAVAISGMTGGNTFESTVFPFILRGISLAGIDSVYCPRDRRLKLWRLLGKEWKPETALAQGVNEISLEELPQTLSRILEGRAVGRSVVRLNEAK</sequence>
<feature type="domain" description="Enoyl reductase (ER)" evidence="1">
    <location>
        <begin position="21"/>
        <end position="334"/>
    </location>
</feature>
<dbReference type="InterPro" id="IPR036291">
    <property type="entry name" value="NAD(P)-bd_dom_sf"/>
</dbReference>
<dbReference type="Pfam" id="PF00107">
    <property type="entry name" value="ADH_zinc_N"/>
    <property type="match status" value="1"/>
</dbReference>
<dbReference type="PANTHER" id="PTHR43677:SF1">
    <property type="entry name" value="ACRYLYL-COA REDUCTASE ACUI-RELATED"/>
    <property type="match status" value="1"/>
</dbReference>
<dbReference type="NCBIfam" id="TIGR02823">
    <property type="entry name" value="oxido_YhdH"/>
    <property type="match status" value="1"/>
</dbReference>
<dbReference type="AlphaFoldDB" id="A0AAX3N4L7"/>
<evidence type="ECO:0000313" key="3">
    <source>
        <dbReference type="Proteomes" id="UP001220962"/>
    </source>
</evidence>
<organism evidence="2 3">
    <name type="scientific">Paenibacillus urinalis</name>
    <dbReference type="NCBI Taxonomy" id="521520"/>
    <lineage>
        <taxon>Bacteria</taxon>
        <taxon>Bacillati</taxon>
        <taxon>Bacillota</taxon>
        <taxon>Bacilli</taxon>
        <taxon>Bacillales</taxon>
        <taxon>Paenibacillaceae</taxon>
        <taxon>Paenibacillus</taxon>
    </lineage>
</organism>
<dbReference type="Pfam" id="PF08240">
    <property type="entry name" value="ADH_N"/>
    <property type="match status" value="1"/>
</dbReference>
<dbReference type="Gene3D" id="3.90.180.10">
    <property type="entry name" value="Medium-chain alcohol dehydrogenases, catalytic domain"/>
    <property type="match status" value="1"/>
</dbReference>
<gene>
    <name evidence="2" type="ORF">PUW23_10295</name>
</gene>
<dbReference type="EMBL" id="CP118101">
    <property type="protein sequence ID" value="WDH84567.1"/>
    <property type="molecule type" value="Genomic_DNA"/>
</dbReference>
<proteinExistence type="predicted"/>
<dbReference type="PANTHER" id="PTHR43677">
    <property type="entry name" value="SHORT-CHAIN DEHYDROGENASE/REDUCTASE"/>
    <property type="match status" value="1"/>
</dbReference>
<reference evidence="2" key="1">
    <citation type="submission" date="2023-02" db="EMBL/GenBank/DDBJ databases">
        <title>Pathogen: clinical or host-associated sample.</title>
        <authorList>
            <person name="Hergert J."/>
            <person name="Casey R."/>
            <person name="Wagner J."/>
            <person name="Young E.L."/>
            <person name="Oakeson K.F."/>
        </authorList>
    </citation>
    <scope>NUCLEOTIDE SEQUENCE</scope>
    <source>
        <strain evidence="2">2022CK-00830</strain>
    </source>
</reference>
<dbReference type="GO" id="GO:0043958">
    <property type="term" value="F:acryloyl-CoA reductase (NADH) activity"/>
    <property type="evidence" value="ECO:0007669"/>
    <property type="project" value="UniProtKB-EC"/>
</dbReference>
<dbReference type="SMART" id="SM00829">
    <property type="entry name" value="PKS_ER"/>
    <property type="match status" value="1"/>
</dbReference>
<protein>
    <submittedName>
        <fullName evidence="2">Acryloyl-CoA reductase</fullName>
        <ecNumber evidence="2">1.3.1.95</ecNumber>
    </submittedName>
</protein>
<dbReference type="InterPro" id="IPR014188">
    <property type="entry name" value="Acrylyl-CoA_reductase_AcuI"/>
</dbReference>
<dbReference type="SUPFAM" id="SSF51735">
    <property type="entry name" value="NAD(P)-binding Rossmann-fold domains"/>
    <property type="match status" value="1"/>
</dbReference>
<dbReference type="RefSeq" id="WP_274359782.1">
    <property type="nucleotide sequence ID" value="NZ_CP118101.1"/>
</dbReference>
<dbReference type="SUPFAM" id="SSF50129">
    <property type="entry name" value="GroES-like"/>
    <property type="match status" value="1"/>
</dbReference>
<evidence type="ECO:0000313" key="2">
    <source>
        <dbReference type="EMBL" id="WDH84567.1"/>
    </source>
</evidence>
<dbReference type="InterPro" id="IPR020843">
    <property type="entry name" value="ER"/>
</dbReference>
<accession>A0AAX3N4L7</accession>
<dbReference type="Gene3D" id="3.40.50.720">
    <property type="entry name" value="NAD(P)-binding Rossmann-like Domain"/>
    <property type="match status" value="1"/>
</dbReference>
<dbReference type="InterPro" id="IPR013149">
    <property type="entry name" value="ADH-like_C"/>
</dbReference>
<evidence type="ECO:0000259" key="1">
    <source>
        <dbReference type="SMART" id="SM00829"/>
    </source>
</evidence>
<dbReference type="GO" id="GO:0043957">
    <property type="term" value="F:acryloyl-CoA reductase (NADPH) activity"/>
    <property type="evidence" value="ECO:0007669"/>
    <property type="project" value="TreeGrafter"/>
</dbReference>
<keyword evidence="2" id="KW-0560">Oxidoreductase</keyword>
<dbReference type="EC" id="1.3.1.95" evidence="2"/>
<dbReference type="InterPro" id="IPR011032">
    <property type="entry name" value="GroES-like_sf"/>
</dbReference>
<name>A0AAX3N4L7_9BACL</name>
<dbReference type="InterPro" id="IPR013154">
    <property type="entry name" value="ADH-like_N"/>
</dbReference>